<name>A0A9P3GAF8_9APHY</name>
<feature type="compositionally biased region" description="Low complexity" evidence="1">
    <location>
        <begin position="130"/>
        <end position="139"/>
    </location>
</feature>
<comment type="caution">
    <text evidence="3">The sequence shown here is derived from an EMBL/GenBank/DDBJ whole genome shotgun (WGS) entry which is preliminary data.</text>
</comment>
<organism evidence="3 4">
    <name type="scientific">Phanerochaete sordida</name>
    <dbReference type="NCBI Taxonomy" id="48140"/>
    <lineage>
        <taxon>Eukaryota</taxon>
        <taxon>Fungi</taxon>
        <taxon>Dikarya</taxon>
        <taxon>Basidiomycota</taxon>
        <taxon>Agaricomycotina</taxon>
        <taxon>Agaricomycetes</taxon>
        <taxon>Polyporales</taxon>
        <taxon>Phanerochaetaceae</taxon>
        <taxon>Phanerochaete</taxon>
    </lineage>
</organism>
<sequence length="177" mass="18083">MLAHTSASLLCVAALTLSALASPLYLSVPSRYILKADDFKNSAVDSPFDRAPPSANDAGHKALEIMLQGRALRDEDENERPVPNPFRPMHIGNRTITMGPGPAMINRTRPVPIISPGGRFGEGRDGAGRSGSSGSAEGGTVTNNGTDVSNSGGAGRPGLPGTSTAGSAVAGDSDLDM</sequence>
<keyword evidence="2" id="KW-0732">Signal</keyword>
<feature type="chain" id="PRO_5040305829" evidence="2">
    <location>
        <begin position="22"/>
        <end position="177"/>
    </location>
</feature>
<proteinExistence type="predicted"/>
<feature type="compositionally biased region" description="Polar residues" evidence="1">
    <location>
        <begin position="140"/>
        <end position="151"/>
    </location>
</feature>
<evidence type="ECO:0000313" key="3">
    <source>
        <dbReference type="EMBL" id="GJE91298.1"/>
    </source>
</evidence>
<reference evidence="3 4" key="1">
    <citation type="submission" date="2021-08" db="EMBL/GenBank/DDBJ databases">
        <title>Draft Genome Sequence of Phanerochaete sordida strain YK-624.</title>
        <authorList>
            <person name="Mori T."/>
            <person name="Dohra H."/>
            <person name="Suzuki T."/>
            <person name="Kawagishi H."/>
            <person name="Hirai H."/>
        </authorList>
    </citation>
    <scope>NUCLEOTIDE SEQUENCE [LARGE SCALE GENOMIC DNA]</scope>
    <source>
        <strain evidence="3 4">YK-624</strain>
    </source>
</reference>
<dbReference type="EMBL" id="BPQB01000020">
    <property type="protein sequence ID" value="GJE91298.1"/>
    <property type="molecule type" value="Genomic_DNA"/>
</dbReference>
<evidence type="ECO:0000256" key="1">
    <source>
        <dbReference type="SAM" id="MobiDB-lite"/>
    </source>
</evidence>
<dbReference type="Proteomes" id="UP000703269">
    <property type="component" value="Unassembled WGS sequence"/>
</dbReference>
<feature type="signal peptide" evidence="2">
    <location>
        <begin position="1"/>
        <end position="21"/>
    </location>
</feature>
<gene>
    <name evidence="3" type="ORF">PsYK624_074470</name>
</gene>
<accession>A0A9P3GAF8</accession>
<feature type="region of interest" description="Disordered" evidence="1">
    <location>
        <begin position="70"/>
        <end position="94"/>
    </location>
</feature>
<keyword evidence="4" id="KW-1185">Reference proteome</keyword>
<dbReference type="AlphaFoldDB" id="A0A9P3GAF8"/>
<feature type="region of interest" description="Disordered" evidence="1">
    <location>
        <begin position="113"/>
        <end position="177"/>
    </location>
</feature>
<evidence type="ECO:0000256" key="2">
    <source>
        <dbReference type="SAM" id="SignalP"/>
    </source>
</evidence>
<evidence type="ECO:0000313" key="4">
    <source>
        <dbReference type="Proteomes" id="UP000703269"/>
    </source>
</evidence>
<protein>
    <submittedName>
        <fullName evidence="3">Uncharacterized protein</fullName>
    </submittedName>
</protein>